<keyword evidence="2" id="KW-1185">Reference proteome</keyword>
<sequence>MSDVQALYIFLRKPVSTEMIDFLVSTTNSIIQIQPTSLKKYNETPPLSKFIQNLITYSHVQTPTLMSTLVYLTRLGSILPPNSTGMETTRHRIFLGALILAAKNLNDSSPMNKHWCKYTDGLLSLKDINALEVELIGYLGWQNLRITNLDLLNNFSYFLAPIKSKLRKQMDLKLSKDLKSGEANWSW</sequence>
<dbReference type="Proteomes" id="UP001165064">
    <property type="component" value="Unassembled WGS sequence"/>
</dbReference>
<gene>
    <name evidence="1" type="ORF">Amon02_000974000</name>
</gene>
<dbReference type="EMBL" id="BSXS01009310">
    <property type="protein sequence ID" value="GME95215.1"/>
    <property type="molecule type" value="Genomic_DNA"/>
</dbReference>
<evidence type="ECO:0000313" key="1">
    <source>
        <dbReference type="EMBL" id="GME95215.1"/>
    </source>
</evidence>
<comment type="caution">
    <text evidence="1">The sequence shown here is derived from an EMBL/GenBank/DDBJ whole genome shotgun (WGS) entry which is preliminary data.</text>
</comment>
<accession>A0ACB5TUU7</accession>
<organism evidence="1 2">
    <name type="scientific">Ambrosiozyma monospora</name>
    <name type="common">Yeast</name>
    <name type="synonym">Endomycopsis monosporus</name>
    <dbReference type="NCBI Taxonomy" id="43982"/>
    <lineage>
        <taxon>Eukaryota</taxon>
        <taxon>Fungi</taxon>
        <taxon>Dikarya</taxon>
        <taxon>Ascomycota</taxon>
        <taxon>Saccharomycotina</taxon>
        <taxon>Pichiomycetes</taxon>
        <taxon>Pichiales</taxon>
        <taxon>Pichiaceae</taxon>
        <taxon>Ambrosiozyma</taxon>
    </lineage>
</organism>
<proteinExistence type="predicted"/>
<name>A0ACB5TUU7_AMBMO</name>
<protein>
    <submittedName>
        <fullName evidence="1">Unnamed protein product</fullName>
    </submittedName>
</protein>
<evidence type="ECO:0000313" key="2">
    <source>
        <dbReference type="Proteomes" id="UP001165064"/>
    </source>
</evidence>
<reference evidence="1" key="1">
    <citation type="submission" date="2023-04" db="EMBL/GenBank/DDBJ databases">
        <title>Ambrosiozyma monospora NBRC 10751.</title>
        <authorList>
            <person name="Ichikawa N."/>
            <person name="Sato H."/>
            <person name="Tonouchi N."/>
        </authorList>
    </citation>
    <scope>NUCLEOTIDE SEQUENCE</scope>
    <source>
        <strain evidence="1">NBRC 10751</strain>
    </source>
</reference>